<sequence length="265" mass="30704">MYTGIAIYNSNELSPMMAYELGSLFFSIFDITITGAGYLKYIKNSDHKGDHDLVEISFIELKEKIFTQEATAFRIYSEQENHTPWLSSFGYITNEFGGFYHIDIQFPNANGNNDKIISFIKLLVEKMNFSYGITYNTDKITKAFYYAGGDNLASIYPYENPSIFKRETPGRFNGKERYNNSMLRMVYPYNIINNSHLEIKIENVNLKKWILSDKENGSLEKLNDELWLWKVEETYLDKVNKVCGEADILIAWKALSSKKIAKKLP</sequence>
<dbReference type="AlphaFoldDB" id="A0A1Y2SFZ3"/>
<gene>
    <name evidence="1" type="ORF">Xvie_01443</name>
</gene>
<accession>A0A1Y2SFZ3</accession>
<evidence type="ECO:0000313" key="2">
    <source>
        <dbReference type="Proteomes" id="UP000194350"/>
    </source>
</evidence>
<evidence type="ECO:0000313" key="1">
    <source>
        <dbReference type="EMBL" id="OTA16765.1"/>
    </source>
</evidence>
<dbReference type="STRING" id="351656.Xvie_01443"/>
<organism evidence="1 2">
    <name type="scientific">Xenorhabdus vietnamensis</name>
    <dbReference type="NCBI Taxonomy" id="351656"/>
    <lineage>
        <taxon>Bacteria</taxon>
        <taxon>Pseudomonadati</taxon>
        <taxon>Pseudomonadota</taxon>
        <taxon>Gammaproteobacteria</taxon>
        <taxon>Enterobacterales</taxon>
        <taxon>Morganellaceae</taxon>
        <taxon>Xenorhabdus</taxon>
    </lineage>
</organism>
<dbReference type="OrthoDB" id="9014021at2"/>
<dbReference type="Proteomes" id="UP000194350">
    <property type="component" value="Unassembled WGS sequence"/>
</dbReference>
<protein>
    <submittedName>
        <fullName evidence="1">Uncharacterized protein</fullName>
    </submittedName>
</protein>
<proteinExistence type="predicted"/>
<keyword evidence="2" id="KW-1185">Reference proteome</keyword>
<dbReference type="RefSeq" id="WP_086108657.1">
    <property type="nucleotide sequence ID" value="NZ_CAWNGD010000106.1"/>
</dbReference>
<reference evidence="1 2" key="1">
    <citation type="submission" date="2016-10" db="EMBL/GenBank/DDBJ databases">
        <title>Systematic genetic and metabolomic analysis of Xenorhabdus and Photorhabdus spp., highlights the requirements for a dual symbiotic and pathogenic life style.</title>
        <authorList>
            <person name="Tobias N.J."/>
            <person name="Wolff H."/>
            <person name="Djahanschiri B."/>
            <person name="Pidot S.J."/>
            <person name="Stinear T.P."/>
            <person name="Ebersberger I."/>
            <person name="Bode H.B."/>
        </authorList>
    </citation>
    <scope>NUCLEOTIDE SEQUENCE [LARGE SCALE GENOMIC DNA]</scope>
    <source>
        <strain evidence="1 2">DSM 22392</strain>
    </source>
</reference>
<name>A0A1Y2SFZ3_9GAMM</name>
<dbReference type="EMBL" id="MUBJ01000006">
    <property type="protein sequence ID" value="OTA16765.1"/>
    <property type="molecule type" value="Genomic_DNA"/>
</dbReference>
<comment type="caution">
    <text evidence="1">The sequence shown here is derived from an EMBL/GenBank/DDBJ whole genome shotgun (WGS) entry which is preliminary data.</text>
</comment>